<evidence type="ECO:0000256" key="5">
    <source>
        <dbReference type="ARBA" id="ARBA00022842"/>
    </source>
</evidence>
<keyword evidence="4" id="KW-0479">Metal-binding</keyword>
<evidence type="ECO:0000256" key="2">
    <source>
        <dbReference type="ARBA" id="ARBA00010231"/>
    </source>
</evidence>
<dbReference type="Proteomes" id="UP000234462">
    <property type="component" value="Unassembled WGS sequence"/>
</dbReference>
<evidence type="ECO:0000259" key="8">
    <source>
        <dbReference type="Pfam" id="PF02878"/>
    </source>
</evidence>
<dbReference type="SUPFAM" id="SSF55957">
    <property type="entry name" value="Phosphoglucomutase, C-terminal domain"/>
    <property type="match status" value="1"/>
</dbReference>
<keyword evidence="6 11" id="KW-0413">Isomerase</keyword>
<dbReference type="Gene3D" id="3.40.120.10">
    <property type="entry name" value="Alpha-D-Glucose-1,6-Bisphosphate, subunit A, domain 3"/>
    <property type="match status" value="3"/>
</dbReference>
<dbReference type="Pfam" id="PF02880">
    <property type="entry name" value="PGM_PMM_III"/>
    <property type="match status" value="1"/>
</dbReference>
<evidence type="ECO:0000256" key="3">
    <source>
        <dbReference type="ARBA" id="ARBA00022553"/>
    </source>
</evidence>
<evidence type="ECO:0000259" key="7">
    <source>
        <dbReference type="Pfam" id="PF00408"/>
    </source>
</evidence>
<dbReference type="Gene3D" id="3.30.310.50">
    <property type="entry name" value="Alpha-D-phosphohexomutase, C-terminal domain"/>
    <property type="match status" value="1"/>
</dbReference>
<keyword evidence="3" id="KW-0597">Phosphoprotein</keyword>
<evidence type="ECO:0000256" key="1">
    <source>
        <dbReference type="ARBA" id="ARBA00001946"/>
    </source>
</evidence>
<dbReference type="PANTHER" id="PTHR45745">
    <property type="entry name" value="PHOSPHOMANNOMUTASE 45A"/>
    <property type="match status" value="1"/>
</dbReference>
<sequence>MPVASGFTSGFDADVVRAWIADDPDPVTRAELSELLEAATAEAGPASAEALADLTDRFSGPLEFGTAGLRGEIAAGPHRMNRAVVIRAAAGLSAFLADHMQDSGPAISQPFTVVIGCDARYGSADFARDTAAVVTAAGGRALLLPAKLPTPVLAFAVQHLGADAGVMVTASHNPPRDNGYKVYLGTRPLIALDGPEQAAHGTGAQIVPPADELIASRIAAVDAVASVPRADSGWTSLGSEVETAYLDSLTRLGAEAVPRGALRIVTTALHGVGATTLARALGKAGFADVRPVESQRDPDPDFPTVAFPNPEEDGALEEATALADHVDAHLILANDPDADRLSAAVPSPDGSGWYQLSGDEVGLLLGEAIALRLAEAAAPLEDPAAQPALHPVFASSVVSSRALAALAARHGIAHTPTLTGFKWISRVPGIVYGYEEALGYCVDPDTVRDKDGISAALLFAAYTSRLRAAGRTIPDELARIRATDGVFRTQPLTFRLEDTALIAGAVATLRANPPTQLGGSPVTEVIDMTLGYGDLAPTDGIVVLTQAGDRAIVRPSGTEPKLKCYLEAVEDVEHVDPALAAKEPARADPHALVGPAWDVAGARLTMMAADLRSFFRL</sequence>
<dbReference type="GO" id="GO:0000287">
    <property type="term" value="F:magnesium ion binding"/>
    <property type="evidence" value="ECO:0007669"/>
    <property type="project" value="InterPro"/>
</dbReference>
<dbReference type="AlphaFoldDB" id="A0A2H1L5N1"/>
<dbReference type="CDD" id="cd05799">
    <property type="entry name" value="PGM2"/>
    <property type="match status" value="1"/>
</dbReference>
<comment type="cofactor">
    <cofactor evidence="1">
        <name>Mg(2+)</name>
        <dbReference type="ChEBI" id="CHEBI:18420"/>
    </cofactor>
</comment>
<organism evidence="11 12">
    <name type="scientific">Brevibacterium jeotgali</name>
    <dbReference type="NCBI Taxonomy" id="1262550"/>
    <lineage>
        <taxon>Bacteria</taxon>
        <taxon>Bacillati</taxon>
        <taxon>Actinomycetota</taxon>
        <taxon>Actinomycetes</taxon>
        <taxon>Micrococcales</taxon>
        <taxon>Brevibacteriaceae</taxon>
        <taxon>Brevibacterium</taxon>
    </lineage>
</organism>
<dbReference type="GO" id="GO:0005975">
    <property type="term" value="P:carbohydrate metabolic process"/>
    <property type="evidence" value="ECO:0007669"/>
    <property type="project" value="InterPro"/>
</dbReference>
<protein>
    <submittedName>
        <fullName evidence="11">Phosphomannomutase</fullName>
        <ecNumber evidence="11">5.4.2.8</ecNumber>
    </submittedName>
</protein>
<evidence type="ECO:0000256" key="6">
    <source>
        <dbReference type="ARBA" id="ARBA00023235"/>
    </source>
</evidence>
<dbReference type="GO" id="GO:0006166">
    <property type="term" value="P:purine ribonucleoside salvage"/>
    <property type="evidence" value="ECO:0007669"/>
    <property type="project" value="TreeGrafter"/>
</dbReference>
<keyword evidence="12" id="KW-1185">Reference proteome</keyword>
<evidence type="ECO:0000259" key="9">
    <source>
        <dbReference type="Pfam" id="PF02879"/>
    </source>
</evidence>
<dbReference type="Pfam" id="PF02878">
    <property type="entry name" value="PGM_PMM_I"/>
    <property type="match status" value="1"/>
</dbReference>
<dbReference type="Pfam" id="PF00408">
    <property type="entry name" value="PGM_PMM_IV"/>
    <property type="match status" value="1"/>
</dbReference>
<dbReference type="InterPro" id="IPR005844">
    <property type="entry name" value="A-D-PHexomutase_a/b/a-I"/>
</dbReference>
<dbReference type="RefSeq" id="WP_101589167.1">
    <property type="nucleotide sequence ID" value="NZ_FXZM01000008.1"/>
</dbReference>
<dbReference type="SUPFAM" id="SSF53738">
    <property type="entry name" value="Phosphoglucomutase, first 3 domains"/>
    <property type="match status" value="3"/>
</dbReference>
<dbReference type="EC" id="5.4.2.8" evidence="11"/>
<dbReference type="InterPro" id="IPR005843">
    <property type="entry name" value="A-D-PHexomutase_C"/>
</dbReference>
<dbReference type="GO" id="GO:0004615">
    <property type="term" value="F:phosphomannomutase activity"/>
    <property type="evidence" value="ECO:0007669"/>
    <property type="project" value="UniProtKB-EC"/>
</dbReference>
<dbReference type="PROSITE" id="PS00710">
    <property type="entry name" value="PGM_PMM"/>
    <property type="match status" value="1"/>
</dbReference>
<accession>A0A2H1L5N1</accession>
<gene>
    <name evidence="11" type="ORF">BJEO58_01818</name>
</gene>
<dbReference type="Pfam" id="PF02879">
    <property type="entry name" value="PGM_PMM_II"/>
    <property type="match status" value="1"/>
</dbReference>
<evidence type="ECO:0000313" key="11">
    <source>
        <dbReference type="EMBL" id="SMY12224.1"/>
    </source>
</evidence>
<feature type="domain" description="Alpha-D-phosphohexomutase alpha/beta/alpha" evidence="9">
    <location>
        <begin position="244"/>
        <end position="344"/>
    </location>
</feature>
<keyword evidence="5" id="KW-0460">Magnesium</keyword>
<dbReference type="PANTHER" id="PTHR45745:SF1">
    <property type="entry name" value="PHOSPHOGLUCOMUTASE 2B-RELATED"/>
    <property type="match status" value="1"/>
</dbReference>
<dbReference type="InterPro" id="IPR016055">
    <property type="entry name" value="A-D-PHexomutase_a/b/a-I/II/III"/>
</dbReference>
<evidence type="ECO:0000259" key="10">
    <source>
        <dbReference type="Pfam" id="PF02880"/>
    </source>
</evidence>
<dbReference type="EMBL" id="FXZM01000008">
    <property type="protein sequence ID" value="SMY12224.1"/>
    <property type="molecule type" value="Genomic_DNA"/>
</dbReference>
<dbReference type="InterPro" id="IPR036900">
    <property type="entry name" value="A-D-PHexomutase_C_sf"/>
</dbReference>
<evidence type="ECO:0000256" key="4">
    <source>
        <dbReference type="ARBA" id="ARBA00022723"/>
    </source>
</evidence>
<proteinExistence type="inferred from homology"/>
<dbReference type="GO" id="GO:0008973">
    <property type="term" value="F:phosphopentomutase activity"/>
    <property type="evidence" value="ECO:0007669"/>
    <property type="project" value="TreeGrafter"/>
</dbReference>
<feature type="domain" description="Alpha-D-phosphohexomutase alpha/beta/alpha" evidence="10">
    <location>
        <begin position="392"/>
        <end position="465"/>
    </location>
</feature>
<dbReference type="InterPro" id="IPR005846">
    <property type="entry name" value="A-D-PHexomutase_a/b/a-III"/>
</dbReference>
<feature type="domain" description="Alpha-D-phosphohexomutase C-terminal" evidence="7">
    <location>
        <begin position="537"/>
        <end position="573"/>
    </location>
</feature>
<dbReference type="InterPro" id="IPR016066">
    <property type="entry name" value="A-D-PHexomutase_CS"/>
</dbReference>
<evidence type="ECO:0000313" key="12">
    <source>
        <dbReference type="Proteomes" id="UP000234462"/>
    </source>
</evidence>
<dbReference type="OrthoDB" id="9806956at2"/>
<comment type="similarity">
    <text evidence="2">Belongs to the phosphohexose mutase family.</text>
</comment>
<dbReference type="InterPro" id="IPR005845">
    <property type="entry name" value="A-D-PHexomutase_a/b/a-II"/>
</dbReference>
<feature type="domain" description="Alpha-D-phosphohexomutase alpha/beta/alpha" evidence="8">
    <location>
        <begin position="63"/>
        <end position="184"/>
    </location>
</feature>
<name>A0A2H1L5N1_9MICO</name>
<reference evidence="12" key="1">
    <citation type="submission" date="2017-03" db="EMBL/GenBank/DDBJ databases">
        <authorList>
            <person name="Monnet C."/>
        </authorList>
    </citation>
    <scope>NUCLEOTIDE SEQUENCE [LARGE SCALE GENOMIC DNA]</scope>
    <source>
        <strain evidence="12">SJ5-8</strain>
    </source>
</reference>